<evidence type="ECO:0000313" key="1">
    <source>
        <dbReference type="EMBL" id="CAB4921656.1"/>
    </source>
</evidence>
<gene>
    <name evidence="1" type="ORF">UFOPK3610_01449</name>
</gene>
<sequence>MRTAPLRGLAAGLAGFGLIASGLALATLPSANVAISNATLDPATGSVKSGQGLKIENVSMMSNTGQAILRANSRFTASKWYSNFYVMTVAGKFKVATWWVLGT</sequence>
<dbReference type="AlphaFoldDB" id="A0A6J7HT76"/>
<organism evidence="1">
    <name type="scientific">freshwater metagenome</name>
    <dbReference type="NCBI Taxonomy" id="449393"/>
    <lineage>
        <taxon>unclassified sequences</taxon>
        <taxon>metagenomes</taxon>
        <taxon>ecological metagenomes</taxon>
    </lineage>
</organism>
<protein>
    <submittedName>
        <fullName evidence="1">Unannotated protein</fullName>
    </submittedName>
</protein>
<proteinExistence type="predicted"/>
<name>A0A6J7HT76_9ZZZZ</name>
<accession>A0A6J7HT76</accession>
<reference evidence="1" key="1">
    <citation type="submission" date="2020-05" db="EMBL/GenBank/DDBJ databases">
        <authorList>
            <person name="Chiriac C."/>
            <person name="Salcher M."/>
            <person name="Ghai R."/>
            <person name="Kavagutti S V."/>
        </authorList>
    </citation>
    <scope>NUCLEOTIDE SEQUENCE</scope>
</reference>
<dbReference type="EMBL" id="CAFBMR010000069">
    <property type="protein sequence ID" value="CAB4921656.1"/>
    <property type="molecule type" value="Genomic_DNA"/>
</dbReference>